<keyword evidence="10" id="KW-0143">Chaperone</keyword>
<keyword evidence="9" id="KW-0472">Membrane</keyword>
<evidence type="ECO:0000256" key="4">
    <source>
        <dbReference type="ARBA" id="ARBA00022519"/>
    </source>
</evidence>
<comment type="caution">
    <text evidence="13">The sequence shown here is derived from an EMBL/GenBank/DDBJ whole genome shotgun (WGS) entry which is preliminary data.</text>
</comment>
<dbReference type="SUPFAM" id="SSF158855">
    <property type="entry name" value="Lipase chaperone-like"/>
    <property type="match status" value="1"/>
</dbReference>
<accession>A0A6L6Q5E5</accession>
<protein>
    <recommendedName>
        <fullName evidence="11">Lipase helper protein</fullName>
    </recommendedName>
    <alternativeName>
        <fullName evidence="12">Lipase modulator</fullName>
    </alternativeName>
</protein>
<dbReference type="InterPro" id="IPR004961">
    <property type="entry name" value="Lipase_chaperone"/>
</dbReference>
<evidence type="ECO:0000256" key="10">
    <source>
        <dbReference type="ARBA" id="ARBA00023186"/>
    </source>
</evidence>
<evidence type="ECO:0000256" key="11">
    <source>
        <dbReference type="ARBA" id="ARBA00030948"/>
    </source>
</evidence>
<evidence type="ECO:0000256" key="5">
    <source>
        <dbReference type="ARBA" id="ARBA00022692"/>
    </source>
</evidence>
<sequence length="309" mass="34143">MNAKSNRAAAVAAIITMAMLGGWLYARGDAAQPAPATASGEHYFAFVRSMEGTKPDGDVRLDASDALVVDAELGHLFDYYLAAQGETSLVSVRAEAERELSRRLKPAAAAEAKRLLAAYIEYKRALGTLEKNLRPVGNLAKDARARHDGMLALRRQYFTVKEIQGLFGEADAEAEDTIARLELDMDRSLPAPERARRLAELDARLPASVRAQRDAPMRIVRLEQEVAQRRAQGADDNEIYRLRAAALDTGAAARLADVDREEAAWQRRMQTYLAERKQLLAHAGDASAQQALRNAHFSQEEQRRLGAYE</sequence>
<keyword evidence="7" id="KW-1133">Transmembrane helix</keyword>
<comment type="similarity">
    <text evidence="2">Belongs to the lipase chaperone family.</text>
</comment>
<comment type="subcellular location">
    <subcellularLocation>
        <location evidence="1">Cell inner membrane</location>
        <topology evidence="1">Single-pass membrane protein</topology>
        <orientation evidence="1">Periplasmic side</orientation>
    </subcellularLocation>
</comment>
<evidence type="ECO:0000256" key="1">
    <source>
        <dbReference type="ARBA" id="ARBA00004383"/>
    </source>
</evidence>
<dbReference type="GO" id="GO:0051082">
    <property type="term" value="F:unfolded protein binding"/>
    <property type="evidence" value="ECO:0007669"/>
    <property type="project" value="InterPro"/>
</dbReference>
<keyword evidence="6" id="KW-0442">Lipid degradation</keyword>
<dbReference type="OrthoDB" id="8903554at2"/>
<evidence type="ECO:0000313" key="14">
    <source>
        <dbReference type="Proteomes" id="UP000484015"/>
    </source>
</evidence>
<dbReference type="GO" id="GO:0005886">
    <property type="term" value="C:plasma membrane"/>
    <property type="evidence" value="ECO:0007669"/>
    <property type="project" value="UniProtKB-SubCell"/>
</dbReference>
<organism evidence="13 14">
    <name type="scientific">Pseudoduganella ginsengisoli</name>
    <dbReference type="NCBI Taxonomy" id="1462440"/>
    <lineage>
        <taxon>Bacteria</taxon>
        <taxon>Pseudomonadati</taxon>
        <taxon>Pseudomonadota</taxon>
        <taxon>Betaproteobacteria</taxon>
        <taxon>Burkholderiales</taxon>
        <taxon>Oxalobacteraceae</taxon>
        <taxon>Telluria group</taxon>
        <taxon>Pseudoduganella</taxon>
    </lineage>
</organism>
<dbReference type="Proteomes" id="UP000484015">
    <property type="component" value="Unassembled WGS sequence"/>
</dbReference>
<evidence type="ECO:0000256" key="9">
    <source>
        <dbReference type="ARBA" id="ARBA00023136"/>
    </source>
</evidence>
<reference evidence="13 14" key="1">
    <citation type="submission" date="2019-11" db="EMBL/GenBank/DDBJ databases">
        <title>Type strains purchased from KCTC, JCM and DSMZ.</title>
        <authorList>
            <person name="Lu H."/>
        </authorList>
    </citation>
    <scope>NUCLEOTIDE SEQUENCE [LARGE SCALE GENOMIC DNA]</scope>
    <source>
        <strain evidence="13 14">KCTC 42409</strain>
    </source>
</reference>
<dbReference type="RefSeq" id="WP_155441052.1">
    <property type="nucleotide sequence ID" value="NZ_WNLA01000017.1"/>
</dbReference>
<keyword evidence="3" id="KW-1003">Cell membrane</keyword>
<keyword evidence="14" id="KW-1185">Reference proteome</keyword>
<dbReference type="GO" id="GO:0006457">
    <property type="term" value="P:protein folding"/>
    <property type="evidence" value="ECO:0007669"/>
    <property type="project" value="InterPro"/>
</dbReference>
<proteinExistence type="inferred from homology"/>
<dbReference type="GO" id="GO:0016042">
    <property type="term" value="P:lipid catabolic process"/>
    <property type="evidence" value="ECO:0007669"/>
    <property type="project" value="UniProtKB-KW"/>
</dbReference>
<dbReference type="EMBL" id="WNLA01000017">
    <property type="protein sequence ID" value="MTW04699.1"/>
    <property type="molecule type" value="Genomic_DNA"/>
</dbReference>
<keyword evidence="8" id="KW-0443">Lipid metabolism</keyword>
<keyword evidence="5" id="KW-0812">Transmembrane</keyword>
<gene>
    <name evidence="13" type="ORF">GM668_21735</name>
</gene>
<dbReference type="AlphaFoldDB" id="A0A6L6Q5E5"/>
<evidence type="ECO:0000256" key="3">
    <source>
        <dbReference type="ARBA" id="ARBA00022475"/>
    </source>
</evidence>
<dbReference type="Pfam" id="PF03280">
    <property type="entry name" value="Lipase_chap"/>
    <property type="match status" value="1"/>
</dbReference>
<evidence type="ECO:0000256" key="7">
    <source>
        <dbReference type="ARBA" id="ARBA00022989"/>
    </source>
</evidence>
<name>A0A6L6Q5E5_9BURK</name>
<evidence type="ECO:0000256" key="6">
    <source>
        <dbReference type="ARBA" id="ARBA00022963"/>
    </source>
</evidence>
<evidence type="ECO:0000313" key="13">
    <source>
        <dbReference type="EMBL" id="MTW04699.1"/>
    </source>
</evidence>
<keyword evidence="4" id="KW-0997">Cell inner membrane</keyword>
<evidence type="ECO:0000256" key="2">
    <source>
        <dbReference type="ARBA" id="ARBA00010358"/>
    </source>
</evidence>
<evidence type="ECO:0000256" key="12">
    <source>
        <dbReference type="ARBA" id="ARBA00031542"/>
    </source>
</evidence>
<evidence type="ECO:0000256" key="8">
    <source>
        <dbReference type="ARBA" id="ARBA00023098"/>
    </source>
</evidence>